<dbReference type="EMBL" id="AAIYKG010000010">
    <property type="protein sequence ID" value="ECJ4506263.1"/>
    <property type="molecule type" value="Genomic_DNA"/>
</dbReference>
<dbReference type="Proteomes" id="UP000839747">
    <property type="component" value="Unassembled WGS sequence"/>
</dbReference>
<name>A0A5Y3XBG2_SALER</name>
<dbReference type="AlphaFoldDB" id="A0A5Y3XBG2"/>
<comment type="caution">
    <text evidence="1">The sequence shown here is derived from an EMBL/GenBank/DDBJ whole genome shotgun (WGS) entry which is preliminary data.</text>
</comment>
<proteinExistence type="predicted"/>
<reference evidence="1" key="1">
    <citation type="submission" date="2018-06" db="EMBL/GenBank/DDBJ databases">
        <authorList>
            <person name="Ashton P.M."/>
            <person name="Dallman T."/>
            <person name="Nair S."/>
            <person name="De Pinna E."/>
            <person name="Peters T."/>
            <person name="Grant K."/>
        </authorList>
    </citation>
    <scope>NUCLEOTIDE SEQUENCE [LARGE SCALE GENOMIC DNA]</scope>
    <source>
        <strain evidence="1">318584</strain>
    </source>
</reference>
<sequence length="258" mass="29270">MNILSKEIISWIEKTSSATENIASDVQDKKYYCTAGYLYSGINYDEENPTLIYTDPKFAGAATALIISALMRSANFLPGVNSDEVNAVAFTKFQNNIYSCPFLRVIYNHEYGENISSTDYNSFIDQIVSIYKTSDLVDDTELANLRENMINMAKSVFSKERDSDWDNLFAQTNTGAIKNDAPICTILNTTLYMEHVKKKKEIKTQKYNANLMKIEGFSALYPLYADYLVKHFPVIPTSEMLEEGNSPFNPTDVPCFMR</sequence>
<protein>
    <submittedName>
        <fullName evidence="1">Uncharacterized protein</fullName>
    </submittedName>
</protein>
<evidence type="ECO:0000313" key="1">
    <source>
        <dbReference type="EMBL" id="ECJ4506263.1"/>
    </source>
</evidence>
<accession>A0A5Y3XBG2</accession>
<gene>
    <name evidence="1" type="ORF">DNU24_11125</name>
</gene>
<organism evidence="1">
    <name type="scientific">Salmonella enterica subsp. salamae</name>
    <dbReference type="NCBI Taxonomy" id="59202"/>
    <lineage>
        <taxon>Bacteria</taxon>
        <taxon>Pseudomonadati</taxon>
        <taxon>Pseudomonadota</taxon>
        <taxon>Gammaproteobacteria</taxon>
        <taxon>Enterobacterales</taxon>
        <taxon>Enterobacteriaceae</taxon>
        <taxon>Salmonella</taxon>
    </lineage>
</organism>